<organism evidence="1">
    <name type="scientific">Oryza punctata</name>
    <name type="common">Red rice</name>
    <dbReference type="NCBI Taxonomy" id="4537"/>
    <lineage>
        <taxon>Eukaryota</taxon>
        <taxon>Viridiplantae</taxon>
        <taxon>Streptophyta</taxon>
        <taxon>Embryophyta</taxon>
        <taxon>Tracheophyta</taxon>
        <taxon>Spermatophyta</taxon>
        <taxon>Magnoliopsida</taxon>
        <taxon>Liliopsida</taxon>
        <taxon>Poales</taxon>
        <taxon>Poaceae</taxon>
        <taxon>BOP clade</taxon>
        <taxon>Oryzoideae</taxon>
        <taxon>Oryzeae</taxon>
        <taxon>Oryzinae</taxon>
        <taxon>Oryza</taxon>
    </lineage>
</organism>
<evidence type="ECO:0000313" key="1">
    <source>
        <dbReference type="EnsemblPlants" id="OPUNC11G06170.1"/>
    </source>
</evidence>
<dbReference type="OMA" id="VASEWWL"/>
<name>A0A0E0MDN9_ORYPU</name>
<keyword evidence="2" id="KW-1185">Reference proteome</keyword>
<dbReference type="Proteomes" id="UP000026962">
    <property type="component" value="Chromosome 11"/>
</dbReference>
<reference evidence="1" key="2">
    <citation type="submission" date="2018-05" db="EMBL/GenBank/DDBJ databases">
        <title>OpunRS2 (Oryza punctata Reference Sequence Version 2).</title>
        <authorList>
            <person name="Zhang J."/>
            <person name="Kudrna D."/>
            <person name="Lee S."/>
            <person name="Talag J."/>
            <person name="Welchert J."/>
            <person name="Wing R.A."/>
        </authorList>
    </citation>
    <scope>NUCLEOTIDE SEQUENCE [LARGE SCALE GENOMIC DNA]</scope>
</reference>
<sequence length="104" mass="11971">MAPWRLMAVIDERWPPAVETKVLLRASLPDAGQHLNQQGGVHLRQEQQPTVAPRMLPYNVGAFIQVNLLILKGAFMRMWEVGSKWKTPQSKFVTFEAWEDTRKT</sequence>
<dbReference type="AlphaFoldDB" id="A0A0E0MDN9"/>
<dbReference type="Gramene" id="OPUNC11G06170.1">
    <property type="protein sequence ID" value="OPUNC11G06170.1"/>
    <property type="gene ID" value="OPUNC11G06170"/>
</dbReference>
<evidence type="ECO:0000313" key="2">
    <source>
        <dbReference type="Proteomes" id="UP000026962"/>
    </source>
</evidence>
<proteinExistence type="predicted"/>
<reference evidence="1" key="1">
    <citation type="submission" date="2015-04" db="UniProtKB">
        <authorList>
            <consortium name="EnsemblPlants"/>
        </authorList>
    </citation>
    <scope>IDENTIFICATION</scope>
</reference>
<dbReference type="EnsemblPlants" id="OPUNC11G06170.1">
    <property type="protein sequence ID" value="OPUNC11G06170.1"/>
    <property type="gene ID" value="OPUNC11G06170"/>
</dbReference>
<dbReference type="HOGENOM" id="CLU_120192_4_1_1"/>
<protein>
    <submittedName>
        <fullName evidence="1">Uncharacterized protein</fullName>
    </submittedName>
</protein>
<accession>A0A0E0MDN9</accession>